<reference evidence="3" key="1">
    <citation type="journal article" date="2021" name="Curr. Microbiol.">
        <title>Complete genome of nocamycin-producing strain Saccharothrix syringae NRRL B-16468 reveals the biosynthetic potential for secondary metabolites.</title>
        <authorList>
            <person name="Mo X."/>
            <person name="Yang S."/>
        </authorList>
    </citation>
    <scope>NUCLEOTIDE SEQUENCE [LARGE SCALE GENOMIC DNA]</scope>
    <source>
        <strain evidence="3">ATCC 51364 / DSM 43886 / JCM 6844 / KCTC 9398 / NBRC 14523 / NRRL B-16468 / INA 2240</strain>
    </source>
</reference>
<accession>A0A5Q0HC51</accession>
<evidence type="ECO:0000313" key="2">
    <source>
        <dbReference type="EMBL" id="QFZ23534.1"/>
    </source>
</evidence>
<keyword evidence="3" id="KW-1185">Reference proteome</keyword>
<sequence>MDEAHGSGGNRLHPCRLGIEAAVGQPCDQAAHRKAEGSRGGRPPTIDGQAHERRHAASACPQHRAVATRCDELALRYQATIHVAAINIRLHHTWSTTWTSNA</sequence>
<dbReference type="EMBL" id="CP034550">
    <property type="protein sequence ID" value="QFZ23534.1"/>
    <property type="molecule type" value="Genomic_DNA"/>
</dbReference>
<dbReference type="RefSeq" id="WP_153278810.1">
    <property type="nucleotide sequence ID" value="NZ_CP034550.1"/>
</dbReference>
<dbReference type="AlphaFoldDB" id="A0A5Q0HC51"/>
<gene>
    <name evidence="2" type="ORF">EKG83_44290</name>
</gene>
<organism evidence="2 3">
    <name type="scientific">Saccharothrix syringae</name>
    <name type="common">Nocardiopsis syringae</name>
    <dbReference type="NCBI Taxonomy" id="103733"/>
    <lineage>
        <taxon>Bacteria</taxon>
        <taxon>Bacillati</taxon>
        <taxon>Actinomycetota</taxon>
        <taxon>Actinomycetes</taxon>
        <taxon>Pseudonocardiales</taxon>
        <taxon>Pseudonocardiaceae</taxon>
        <taxon>Saccharothrix</taxon>
    </lineage>
</organism>
<protein>
    <submittedName>
        <fullName evidence="2">Uncharacterized protein</fullName>
    </submittedName>
</protein>
<evidence type="ECO:0000313" key="3">
    <source>
        <dbReference type="Proteomes" id="UP000325787"/>
    </source>
</evidence>
<dbReference type="KEGG" id="ssyi:EKG83_44290"/>
<dbReference type="Proteomes" id="UP000325787">
    <property type="component" value="Chromosome"/>
</dbReference>
<evidence type="ECO:0000256" key="1">
    <source>
        <dbReference type="SAM" id="MobiDB-lite"/>
    </source>
</evidence>
<name>A0A5Q0HC51_SACSY</name>
<dbReference type="OrthoDB" id="4546548at2"/>
<proteinExistence type="predicted"/>
<feature type="region of interest" description="Disordered" evidence="1">
    <location>
        <begin position="26"/>
        <end position="60"/>
    </location>
</feature>
<feature type="compositionally biased region" description="Basic and acidic residues" evidence="1">
    <location>
        <begin position="30"/>
        <end position="39"/>
    </location>
</feature>